<gene>
    <name evidence="5" type="ORF">LZ11_02384</name>
</gene>
<organism evidence="5 6">
    <name type="scientific">Thermosediminibacter litoriperuensis</name>
    <dbReference type="NCBI Taxonomy" id="291989"/>
    <lineage>
        <taxon>Bacteria</taxon>
        <taxon>Bacillati</taxon>
        <taxon>Bacillota</taxon>
        <taxon>Clostridia</taxon>
        <taxon>Thermosediminibacterales</taxon>
        <taxon>Thermosediminibacteraceae</taxon>
        <taxon>Thermosediminibacter</taxon>
    </lineage>
</organism>
<evidence type="ECO:0000256" key="3">
    <source>
        <dbReference type="ARBA" id="ARBA00022729"/>
    </source>
</evidence>
<dbReference type="GO" id="GO:0055085">
    <property type="term" value="P:transmembrane transport"/>
    <property type="evidence" value="ECO:0007669"/>
    <property type="project" value="InterPro"/>
</dbReference>
<reference evidence="5 6" key="1">
    <citation type="submission" date="2019-07" db="EMBL/GenBank/DDBJ databases">
        <title>Genomic Encyclopedia of Type Strains, Phase I: the one thousand microbial genomes (KMG-I) project.</title>
        <authorList>
            <person name="Kyrpides N."/>
        </authorList>
    </citation>
    <scope>NUCLEOTIDE SEQUENCE [LARGE SCALE GENOMIC DNA]</scope>
    <source>
        <strain evidence="5 6">DSM 16647</strain>
    </source>
</reference>
<dbReference type="NCBIfam" id="NF037995">
    <property type="entry name" value="TRAP_S1"/>
    <property type="match status" value="1"/>
</dbReference>
<keyword evidence="3 4" id="KW-0732">Signal</keyword>
<accession>A0A5S5AEZ4</accession>
<evidence type="ECO:0000256" key="2">
    <source>
        <dbReference type="ARBA" id="ARBA00022448"/>
    </source>
</evidence>
<dbReference type="CDD" id="cd13603">
    <property type="entry name" value="PBP2_TRAP_Siap_TeaA_like"/>
    <property type="match status" value="1"/>
</dbReference>
<dbReference type="RefSeq" id="WP_148868029.1">
    <property type="nucleotide sequence ID" value="NZ_VNHO01000043.1"/>
</dbReference>
<protein>
    <submittedName>
        <fullName evidence="5">Tripartite ATP-independent transporter DctP family solute receptor</fullName>
    </submittedName>
</protein>
<dbReference type="InterPro" id="IPR004682">
    <property type="entry name" value="TRAP_DctP"/>
</dbReference>
<evidence type="ECO:0000256" key="1">
    <source>
        <dbReference type="ARBA" id="ARBA00009023"/>
    </source>
</evidence>
<proteinExistence type="inferred from homology"/>
<keyword evidence="5" id="KW-0675">Receptor</keyword>
<dbReference type="Proteomes" id="UP000322294">
    <property type="component" value="Unassembled WGS sequence"/>
</dbReference>
<dbReference type="SUPFAM" id="SSF53850">
    <property type="entry name" value="Periplasmic binding protein-like II"/>
    <property type="match status" value="1"/>
</dbReference>
<dbReference type="GO" id="GO:0030288">
    <property type="term" value="C:outer membrane-bounded periplasmic space"/>
    <property type="evidence" value="ECO:0007669"/>
    <property type="project" value="InterPro"/>
</dbReference>
<dbReference type="PANTHER" id="PTHR33376:SF7">
    <property type="entry name" value="C4-DICARBOXYLATE-BINDING PROTEIN DCTB"/>
    <property type="match status" value="1"/>
</dbReference>
<feature type="chain" id="PRO_5039108769" evidence="4">
    <location>
        <begin position="26"/>
        <end position="360"/>
    </location>
</feature>
<sequence>MWKCNAKSKITLLLLVMMIATLVLSACGSKTNQPPSSGNNSATEEKHFELKLAGIKTEDDPATLAMEKFAEIVNSNPSANITIKTFPNSVLGSVNDMLSGMPTGMTDMFYNTLSCYSWLEGAKKFNAVIAPFIWDSQEELEAFLESDIAKQWFEEAAASTGVRVLAAAGELPPRQLTANKPIKSAEDFKGLKIRTAESALVQQTMKKLGATPVVIPFADLYIALRQGTVDAQENNFITVKNNSLYEVQKYFMKTDYIRDVSAIFISENIWKQLSPKQQEILKEAALEAVNYEAKLIAETMDETMEFLNEKMTYVEIDIESIKNKLGEEFYKEIDKDGALWPTGTIDEILEFKANYKKVNS</sequence>
<evidence type="ECO:0000313" key="5">
    <source>
        <dbReference type="EMBL" id="TYP47888.1"/>
    </source>
</evidence>
<dbReference type="InterPro" id="IPR018389">
    <property type="entry name" value="DctP_fam"/>
</dbReference>
<dbReference type="PROSITE" id="PS51257">
    <property type="entry name" value="PROKAR_LIPOPROTEIN"/>
    <property type="match status" value="1"/>
</dbReference>
<comment type="similarity">
    <text evidence="1">Belongs to the bacterial solute-binding protein 7 family.</text>
</comment>
<name>A0A5S5AEZ4_9FIRM</name>
<dbReference type="AlphaFoldDB" id="A0A5S5AEZ4"/>
<dbReference type="Pfam" id="PF03480">
    <property type="entry name" value="DctP"/>
    <property type="match status" value="1"/>
</dbReference>
<evidence type="ECO:0000256" key="4">
    <source>
        <dbReference type="SAM" id="SignalP"/>
    </source>
</evidence>
<dbReference type="PANTHER" id="PTHR33376">
    <property type="match status" value="1"/>
</dbReference>
<evidence type="ECO:0000313" key="6">
    <source>
        <dbReference type="Proteomes" id="UP000322294"/>
    </source>
</evidence>
<keyword evidence="2" id="KW-0813">Transport</keyword>
<dbReference type="NCBIfam" id="TIGR00787">
    <property type="entry name" value="dctP"/>
    <property type="match status" value="1"/>
</dbReference>
<dbReference type="InterPro" id="IPR038404">
    <property type="entry name" value="TRAP_DctP_sf"/>
</dbReference>
<keyword evidence="6" id="KW-1185">Reference proteome</keyword>
<dbReference type="OrthoDB" id="9815946at2"/>
<dbReference type="EMBL" id="VNHO01000043">
    <property type="protein sequence ID" value="TYP47888.1"/>
    <property type="molecule type" value="Genomic_DNA"/>
</dbReference>
<dbReference type="Gene3D" id="3.40.190.170">
    <property type="entry name" value="Bacterial extracellular solute-binding protein, family 7"/>
    <property type="match status" value="1"/>
</dbReference>
<comment type="caution">
    <text evidence="5">The sequence shown here is derived from an EMBL/GenBank/DDBJ whole genome shotgun (WGS) entry which is preliminary data.</text>
</comment>
<feature type="signal peptide" evidence="4">
    <location>
        <begin position="1"/>
        <end position="25"/>
    </location>
</feature>